<feature type="domain" description="Outer membrane protein assembly factor BamE" evidence="4">
    <location>
        <begin position="103"/>
        <end position="178"/>
    </location>
</feature>
<dbReference type="Gene3D" id="3.30.1450.10">
    <property type="match status" value="1"/>
</dbReference>
<evidence type="ECO:0000313" key="5">
    <source>
        <dbReference type="EMBL" id="BAB54304.1"/>
    </source>
</evidence>
<protein>
    <submittedName>
        <fullName evidence="5">Mll8419 protein</fullName>
    </submittedName>
</protein>
<keyword evidence="2" id="KW-0472">Membrane</keyword>
<dbReference type="InterPro" id="IPR037873">
    <property type="entry name" value="BamE-like"/>
</dbReference>
<dbReference type="KEGG" id="mlo:mll8419"/>
<dbReference type="GO" id="GO:0043165">
    <property type="term" value="P:Gram-negative-bacterium-type cell outer membrane assembly"/>
    <property type="evidence" value="ECO:0007669"/>
    <property type="project" value="TreeGrafter"/>
</dbReference>
<dbReference type="HOGENOM" id="CLU_104933_1_0_5"/>
<organism evidence="5 6">
    <name type="scientific">Mesorhizobium japonicum (strain LMG 29417 / CECT 9101 / MAFF 303099)</name>
    <name type="common">Mesorhizobium loti (strain MAFF 303099)</name>
    <dbReference type="NCBI Taxonomy" id="266835"/>
    <lineage>
        <taxon>Bacteria</taxon>
        <taxon>Pseudomonadati</taxon>
        <taxon>Pseudomonadota</taxon>
        <taxon>Alphaproteobacteria</taxon>
        <taxon>Hyphomicrobiales</taxon>
        <taxon>Phyllobacteriaceae</taxon>
        <taxon>Mesorhizobium</taxon>
    </lineage>
</organism>
<dbReference type="EMBL" id="BA000012">
    <property type="protein sequence ID" value="BAB54304.1"/>
    <property type="molecule type" value="Genomic_DNA"/>
</dbReference>
<dbReference type="GO" id="GO:0030674">
    <property type="term" value="F:protein-macromolecule adaptor activity"/>
    <property type="evidence" value="ECO:0007669"/>
    <property type="project" value="TreeGrafter"/>
</dbReference>
<proteinExistence type="predicted"/>
<dbReference type="eggNOG" id="COG2913">
    <property type="taxonomic scope" value="Bacteria"/>
</dbReference>
<evidence type="ECO:0000256" key="3">
    <source>
        <dbReference type="ARBA" id="ARBA00023237"/>
    </source>
</evidence>
<sequence>MMARLAWRSRPKRRWNMGMVSRGPFVELALLHRQASWFTGFAAQRKLRRYNGELLLRALNFKSTFSSRPAGAISLLLVVSALSACHTNKMIGDLSPSETFTQGYVYDQQAVDSVPVGSSREQVLLALGTPSTTATFDNEAFYYISQTRKRYVAFDKPRLVDQKVLAVYFGADGRVTQIANYGMKDGKIFDFISRTTPTGGKDQNFLGQIINGASKLAPGIPGGGTP</sequence>
<dbReference type="PANTHER" id="PTHR37482">
    <property type="entry name" value="OUTER MEMBRANE PROTEIN ASSEMBLY FACTOR BAME"/>
    <property type="match status" value="1"/>
</dbReference>
<evidence type="ECO:0000256" key="2">
    <source>
        <dbReference type="ARBA" id="ARBA00023136"/>
    </source>
</evidence>
<evidence type="ECO:0000313" key="6">
    <source>
        <dbReference type="Proteomes" id="UP000000552"/>
    </source>
</evidence>
<dbReference type="GO" id="GO:1990063">
    <property type="term" value="C:Bam protein complex"/>
    <property type="evidence" value="ECO:0007669"/>
    <property type="project" value="TreeGrafter"/>
</dbReference>
<dbReference type="InterPro" id="IPR007450">
    <property type="entry name" value="BamE_dom"/>
</dbReference>
<gene>
    <name evidence="5" type="ordered locus">mll8419</name>
</gene>
<keyword evidence="3" id="KW-0998">Cell outer membrane</keyword>
<dbReference type="PANTHER" id="PTHR37482:SF1">
    <property type="entry name" value="OUTER MEMBRANE PROTEIN ASSEMBLY FACTOR BAME"/>
    <property type="match status" value="1"/>
</dbReference>
<reference evidence="5 6" key="1">
    <citation type="journal article" date="2000" name="DNA Res.">
        <title>Complete genome structure of the nitrogen-fixing symbiotic bacterium Mesorhizobium loti.</title>
        <authorList>
            <person name="Kaneko T."/>
            <person name="Nakamura Y."/>
            <person name="Sato S."/>
            <person name="Asamizu E."/>
            <person name="Kato T."/>
            <person name="Sasamoto S."/>
            <person name="Watanabe A."/>
            <person name="Idesawa K."/>
            <person name="Ishikawa A."/>
            <person name="Kawashima K."/>
            <person name="Kimura T."/>
            <person name="Kishida Y."/>
            <person name="Kiyokawa C."/>
            <person name="Kohara M."/>
            <person name="Matsumoto M."/>
            <person name="Matsuno A."/>
            <person name="Mochizuki Y."/>
            <person name="Nakayama S."/>
            <person name="Nakazaki N."/>
            <person name="Shimpo S."/>
            <person name="Sugimoto M."/>
            <person name="Takeuchi C."/>
            <person name="Yamada M."/>
            <person name="Tabata S."/>
        </authorList>
    </citation>
    <scope>NUCLEOTIDE SEQUENCE [LARGE SCALE GENOMIC DNA]</scope>
    <source>
        <strain evidence="6">LMG 29417 / CECT 9101 / MAFF 303099</strain>
    </source>
</reference>
<evidence type="ECO:0000259" key="4">
    <source>
        <dbReference type="Pfam" id="PF04355"/>
    </source>
</evidence>
<evidence type="ECO:0000256" key="1">
    <source>
        <dbReference type="ARBA" id="ARBA00022729"/>
    </source>
</evidence>
<keyword evidence="1" id="KW-0732">Signal</keyword>
<dbReference type="AlphaFoldDB" id="Q983A2"/>
<dbReference type="InterPro" id="IPR026592">
    <property type="entry name" value="BamE"/>
</dbReference>
<dbReference type="Proteomes" id="UP000000552">
    <property type="component" value="Chromosome"/>
</dbReference>
<accession>Q983A2</accession>
<dbReference type="Pfam" id="PF04355">
    <property type="entry name" value="BamE"/>
    <property type="match status" value="1"/>
</dbReference>
<name>Q983A2_RHILO</name>
<dbReference type="GO" id="GO:0051205">
    <property type="term" value="P:protein insertion into membrane"/>
    <property type="evidence" value="ECO:0007669"/>
    <property type="project" value="TreeGrafter"/>
</dbReference>